<dbReference type="GO" id="GO:0009401">
    <property type="term" value="P:phosphoenolpyruvate-dependent sugar phosphotransferase system"/>
    <property type="evidence" value="ECO:0007669"/>
    <property type="project" value="UniProtKB-KW"/>
</dbReference>
<dbReference type="Gene3D" id="1.20.58.80">
    <property type="entry name" value="Phosphotransferase system, lactose/cellobiose-type IIA subunit"/>
    <property type="match status" value="1"/>
</dbReference>
<evidence type="ECO:0000256" key="5">
    <source>
        <dbReference type="PROSITE-ProRule" id="PRU00418"/>
    </source>
</evidence>
<dbReference type="PANTHER" id="PTHR34382:SF7">
    <property type="entry name" value="PTS SYSTEM N,N'-DIACETYLCHITOBIOSE-SPECIFIC EIIA COMPONENT"/>
    <property type="match status" value="1"/>
</dbReference>
<dbReference type="InterPro" id="IPR003188">
    <property type="entry name" value="PTS_IIA_lac/cel"/>
</dbReference>
<evidence type="ECO:0000313" key="7">
    <source>
        <dbReference type="Proteomes" id="UP000181884"/>
    </source>
</evidence>
<dbReference type="SUPFAM" id="SSF46973">
    <property type="entry name" value="Enzyme IIa from lactose specific PTS, IIa-lac"/>
    <property type="match status" value="1"/>
</dbReference>
<dbReference type="Proteomes" id="UP000181884">
    <property type="component" value="Unassembled WGS sequence"/>
</dbReference>
<keyword evidence="3" id="KW-0808">Transferase</keyword>
<dbReference type="PROSITE" id="PS51095">
    <property type="entry name" value="PTS_EIIA_TYPE_3"/>
    <property type="match status" value="1"/>
</dbReference>
<evidence type="ECO:0000256" key="3">
    <source>
        <dbReference type="ARBA" id="ARBA00022679"/>
    </source>
</evidence>
<organism evidence="6 7">
    <name type="scientific">Enterococcus canis</name>
    <dbReference type="NCBI Taxonomy" id="214095"/>
    <lineage>
        <taxon>Bacteria</taxon>
        <taxon>Bacillati</taxon>
        <taxon>Bacillota</taxon>
        <taxon>Bacilli</taxon>
        <taxon>Lactobacillales</taxon>
        <taxon>Enterococcaceae</taxon>
        <taxon>Enterococcus</taxon>
    </lineage>
</organism>
<dbReference type="PANTHER" id="PTHR34382">
    <property type="entry name" value="PTS SYSTEM N,N'-DIACETYLCHITOBIOSE-SPECIFIC EIIA COMPONENT"/>
    <property type="match status" value="1"/>
</dbReference>
<dbReference type="CDD" id="cd00215">
    <property type="entry name" value="PTS_IIA_lac"/>
    <property type="match status" value="1"/>
</dbReference>
<keyword evidence="2" id="KW-0762">Sugar transport</keyword>
<evidence type="ECO:0000256" key="2">
    <source>
        <dbReference type="ARBA" id="ARBA00022597"/>
    </source>
</evidence>
<name>A0A1L8RF24_9ENTE</name>
<sequence length="140" mass="15491">MLFNYCDALCIFGTLIAINQMKNKGGKGMENEQEIMQLIMHGGDARSYCMKAIQAAEIADFEQSDQQLAAAKEAIDCAHIAQTKLIQAEMRGEPTTINLLMVHAQDHVMNAMTIHDLAHHIITTKKEVAALKNHTKELVG</sequence>
<keyword evidence="4" id="KW-0598">Phosphotransferase system</keyword>
<evidence type="ECO:0000256" key="4">
    <source>
        <dbReference type="ARBA" id="ARBA00022683"/>
    </source>
</evidence>
<dbReference type="AlphaFoldDB" id="A0A1L8RF24"/>
<protein>
    <submittedName>
        <fullName evidence="6">Uncharacterized protein</fullName>
    </submittedName>
</protein>
<dbReference type="STRING" id="214095.RU97_GL001766"/>
<reference evidence="6 7" key="1">
    <citation type="submission" date="2014-12" db="EMBL/GenBank/DDBJ databases">
        <title>Draft genome sequences of 29 type strains of Enterococci.</title>
        <authorList>
            <person name="Zhong Z."/>
            <person name="Sun Z."/>
            <person name="Liu W."/>
            <person name="Zhang W."/>
            <person name="Zhang H."/>
        </authorList>
    </citation>
    <scope>NUCLEOTIDE SEQUENCE [LARGE SCALE GENOMIC DNA]</scope>
    <source>
        <strain evidence="6 7">DSM 17029</strain>
    </source>
</reference>
<feature type="modified residue" description="Phosphohistidine; by HPr" evidence="5">
    <location>
        <position position="103"/>
    </location>
</feature>
<dbReference type="Pfam" id="PF02255">
    <property type="entry name" value="PTS_IIA"/>
    <property type="match status" value="1"/>
</dbReference>
<proteinExistence type="predicted"/>
<evidence type="ECO:0000313" key="6">
    <source>
        <dbReference type="EMBL" id="OJG18369.1"/>
    </source>
</evidence>
<keyword evidence="1" id="KW-0813">Transport</keyword>
<dbReference type="EMBL" id="JXKH01000004">
    <property type="protein sequence ID" value="OJG18369.1"/>
    <property type="molecule type" value="Genomic_DNA"/>
</dbReference>
<accession>A0A1L8RF24</accession>
<comment type="caution">
    <text evidence="6">The sequence shown here is derived from an EMBL/GenBank/DDBJ whole genome shotgun (WGS) entry which is preliminary data.</text>
</comment>
<gene>
    <name evidence="6" type="ORF">RU97_GL001766</name>
</gene>
<dbReference type="GO" id="GO:0016740">
    <property type="term" value="F:transferase activity"/>
    <property type="evidence" value="ECO:0007669"/>
    <property type="project" value="UniProtKB-KW"/>
</dbReference>
<evidence type="ECO:0000256" key="1">
    <source>
        <dbReference type="ARBA" id="ARBA00022448"/>
    </source>
</evidence>
<dbReference type="InterPro" id="IPR036542">
    <property type="entry name" value="PTS_IIA_lac/cel_sf"/>
</dbReference>
<keyword evidence="7" id="KW-1185">Reference proteome</keyword>